<evidence type="ECO:0008006" key="4">
    <source>
        <dbReference type="Google" id="ProtNLM"/>
    </source>
</evidence>
<keyword evidence="1" id="KW-0812">Transmembrane</keyword>
<dbReference type="EMBL" id="CYGY02000075">
    <property type="protein sequence ID" value="SIT50188.1"/>
    <property type="molecule type" value="Genomic_DNA"/>
</dbReference>
<proteinExistence type="predicted"/>
<accession>A0A1N7SS11</accession>
<keyword evidence="3" id="KW-1185">Reference proteome</keyword>
<reference evidence="2" key="1">
    <citation type="submission" date="2016-12" db="EMBL/GenBank/DDBJ databases">
        <authorList>
            <person name="Moulin L."/>
        </authorList>
    </citation>
    <scope>NUCLEOTIDE SEQUENCE [LARGE SCALE GENOMIC DNA]</scope>
    <source>
        <strain evidence="2">STM 7183</strain>
    </source>
</reference>
<name>A0A1N7SS11_9BURK</name>
<protein>
    <recommendedName>
        <fullName evidence="4">Glycosyltransferase RgtA/B/C/D-like domain-containing protein</fullName>
    </recommendedName>
</protein>
<dbReference type="Proteomes" id="UP000195569">
    <property type="component" value="Unassembled WGS sequence"/>
</dbReference>
<evidence type="ECO:0000313" key="2">
    <source>
        <dbReference type="EMBL" id="SIT50188.1"/>
    </source>
</evidence>
<keyword evidence="1" id="KW-1133">Transmembrane helix</keyword>
<dbReference type="AlphaFoldDB" id="A0A1N7SS11"/>
<evidence type="ECO:0000313" key="3">
    <source>
        <dbReference type="Proteomes" id="UP000195569"/>
    </source>
</evidence>
<feature type="transmembrane region" description="Helical" evidence="1">
    <location>
        <begin position="76"/>
        <end position="96"/>
    </location>
</feature>
<organism evidence="2 3">
    <name type="scientific">Paraburkholderia piptadeniae</name>
    <dbReference type="NCBI Taxonomy" id="1701573"/>
    <lineage>
        <taxon>Bacteria</taxon>
        <taxon>Pseudomonadati</taxon>
        <taxon>Pseudomonadota</taxon>
        <taxon>Betaproteobacteria</taxon>
        <taxon>Burkholderiales</taxon>
        <taxon>Burkholderiaceae</taxon>
        <taxon>Paraburkholderia</taxon>
    </lineage>
</organism>
<gene>
    <name evidence="2" type="ORF">BN2476_750131</name>
</gene>
<comment type="caution">
    <text evidence="2">The sequence shown here is derived from an EMBL/GenBank/DDBJ whole genome shotgun (WGS) entry which is preliminary data.</text>
</comment>
<feature type="transmembrane region" description="Helical" evidence="1">
    <location>
        <begin position="126"/>
        <end position="142"/>
    </location>
</feature>
<feature type="transmembrane region" description="Helical" evidence="1">
    <location>
        <begin position="198"/>
        <end position="219"/>
    </location>
</feature>
<keyword evidence="1" id="KW-0472">Membrane</keyword>
<feature type="transmembrane region" description="Helical" evidence="1">
    <location>
        <begin position="154"/>
        <end position="178"/>
    </location>
</feature>
<sequence length="460" mass="50583">MLVALIGYGIVLFARQVLNDGDTYWHIAAGDWILRNGFVPHADPFSFSAAGAPWVAQEWLSEVTMALAYKAGAWDAIVMLFGAVTALAFGLLAHFLRRWLTQPAAMVLFILAAACVAPSLLTRPHILVLPILVLWSAGLILAKDKGTSPSLLLLPLMLLWANLHASFVFGLVLTLPIALEALVETKADRGRVVRSWGIFFVAATAVSLLTPNGLHGLLYPFEVLSMPHLSFIGEFAPTDFGKFQPLEGILMALLYFAFTRQIRLPIPRLILLIGLLHLALQHGRNQMIAGIVGALILAEPIGRALGGGRDESADCLPSVRWAFLGLAYVMLLTVFRVAHPVVHTDDGASPTTALNHVPAEILRQPVFNSYEFGGYLIFRNIKPFIDGRADVYGDEFLANYVAATTPNGAAFERIVEKYGIRWAILNAKSTTLDMLDALPHWRRLYADRIAVVYVRDEKRQ</sequence>
<evidence type="ECO:0000256" key="1">
    <source>
        <dbReference type="SAM" id="Phobius"/>
    </source>
</evidence>
<feature type="transmembrane region" description="Helical" evidence="1">
    <location>
        <begin position="103"/>
        <end position="120"/>
    </location>
</feature>